<evidence type="ECO:0000313" key="2">
    <source>
        <dbReference type="EMBL" id="KAG5657765.1"/>
    </source>
</evidence>
<dbReference type="PANTHER" id="PTHR33112">
    <property type="entry name" value="DOMAIN PROTEIN, PUTATIVE-RELATED"/>
    <property type="match status" value="1"/>
</dbReference>
<accession>A0A9P7KR37</accession>
<evidence type="ECO:0000259" key="1">
    <source>
        <dbReference type="Pfam" id="PF06985"/>
    </source>
</evidence>
<gene>
    <name evidence="2" type="ORF">KAF25_007798</name>
</gene>
<sequence length="514" mass="57808">MNHRICRPVAERYPTRILYVEVEQPLRLVSRDQILLEAGPARYATLSHSWGNHVPLKTTRAIKSSFEKSIPEDLLPQTFKDAVSIARALGIHYLWIDSLCIVQDDPDDWQAEALEMQNIYSGSTINIAASDAVDSNGGCFGPGGNITVAKNDDSTNVGHSTEAQNVKGGTREPRFIHYEHGDEPGSTMIRFHIETPRQVQSRKHLSTRGWVLQEEILSHRIIHCSRSETYWQCKCSYKTQSGQTLDPLEVFREPRHFHVDPARREKRMWYEWIEDYSSRNFTFPSDKIPAMSGIVNHYHKLTGQTPVLGLWKESFAEGLLWVRLGPSTAPCDRGIPSWTWLSCSASILFDHMQRLLGEDNKTIEDHVVLCKCDITWSGLPNVSNVKSSELVIQGPVTNICLRVAPDVLSSFSAFEIQGDDLVDSSLQSGSCCGQFDDPAVAPDAFTAYPCVLVRSVADPGSTSYKATYLILQPVTDSSDDGTRELPRYRRIGIGYFSGKYHRFSSAEKLEFMLC</sequence>
<dbReference type="Proteomes" id="UP000782241">
    <property type="component" value="Unassembled WGS sequence"/>
</dbReference>
<comment type="caution">
    <text evidence="2">The sequence shown here is derived from an EMBL/GenBank/DDBJ whole genome shotgun (WGS) entry which is preliminary data.</text>
</comment>
<keyword evidence="3" id="KW-1185">Reference proteome</keyword>
<dbReference type="EMBL" id="JAGPUO010000016">
    <property type="protein sequence ID" value="KAG5657765.1"/>
    <property type="molecule type" value="Genomic_DNA"/>
</dbReference>
<feature type="domain" description="Heterokaryon incompatibility" evidence="1">
    <location>
        <begin position="43"/>
        <end position="214"/>
    </location>
</feature>
<organism evidence="2 3">
    <name type="scientific">Fusarium avenaceum</name>
    <dbReference type="NCBI Taxonomy" id="40199"/>
    <lineage>
        <taxon>Eukaryota</taxon>
        <taxon>Fungi</taxon>
        <taxon>Dikarya</taxon>
        <taxon>Ascomycota</taxon>
        <taxon>Pezizomycotina</taxon>
        <taxon>Sordariomycetes</taxon>
        <taxon>Hypocreomycetidae</taxon>
        <taxon>Hypocreales</taxon>
        <taxon>Nectriaceae</taxon>
        <taxon>Fusarium</taxon>
        <taxon>Fusarium tricinctum species complex</taxon>
    </lineage>
</organism>
<reference evidence="2" key="1">
    <citation type="submission" date="2021-04" db="EMBL/GenBank/DDBJ databases">
        <title>Draft genome of Fusarium avenaceum strain F156N33, isolated from an atmospheric sample in Virginia.</title>
        <authorList>
            <person name="Yang S."/>
            <person name="Vinatzer B.A."/>
            <person name="Coleman J."/>
        </authorList>
    </citation>
    <scope>NUCLEOTIDE SEQUENCE</scope>
    <source>
        <strain evidence="2">F156N33</strain>
    </source>
</reference>
<dbReference type="PANTHER" id="PTHR33112:SF10">
    <property type="entry name" value="TOL"/>
    <property type="match status" value="1"/>
</dbReference>
<name>A0A9P7KR37_9HYPO</name>
<dbReference type="InterPro" id="IPR010730">
    <property type="entry name" value="HET"/>
</dbReference>
<evidence type="ECO:0000313" key="3">
    <source>
        <dbReference type="Proteomes" id="UP000782241"/>
    </source>
</evidence>
<dbReference type="AlphaFoldDB" id="A0A9P7KR37"/>
<proteinExistence type="predicted"/>
<protein>
    <recommendedName>
        <fullName evidence="1">Heterokaryon incompatibility domain-containing protein</fullName>
    </recommendedName>
</protein>
<dbReference type="Pfam" id="PF06985">
    <property type="entry name" value="HET"/>
    <property type="match status" value="1"/>
</dbReference>